<keyword evidence="3" id="KW-0732">Signal</keyword>
<dbReference type="InterPro" id="IPR006127">
    <property type="entry name" value="ZnuA-like"/>
</dbReference>
<sequence>MSVLLFTAFWHLGSLLSAQEVIVTIPPYLPFLTQLSGGAHEIACLCEQGNHHHLSSLPPDKVNLINDASVWFGIGSGFEEKVSDLLPETVVYVDLRTSLQGLREGDLHLWLSPARLKEQVQLIAQQLMLLSPAAEETIGENLAQVLETISTSQARIASSLEKSFSKVLLCSHDALGYFCEEFQLTSLSFDAHGHEPSFCHLEKIVEEAESLHPCLVVLIKGHYEDLGLALAERLELPTFLLDPCAEDILGALEGLAEALASKKADPT</sequence>
<dbReference type="EMBL" id="QQBG01000020">
    <property type="protein sequence ID" value="RDB31323.1"/>
    <property type="molecule type" value="Genomic_DNA"/>
</dbReference>
<name>A0A369KHQ0_9BACT</name>
<dbReference type="Gene3D" id="3.40.50.1980">
    <property type="entry name" value="Nitrogenase molybdenum iron protein domain"/>
    <property type="match status" value="2"/>
</dbReference>
<organism evidence="4 5">
    <name type="scientific">Candidatus Similichlamydia laticola</name>
    <dbReference type="NCBI Taxonomy" id="2170265"/>
    <lineage>
        <taxon>Bacteria</taxon>
        <taxon>Pseudomonadati</taxon>
        <taxon>Chlamydiota</taxon>
        <taxon>Chlamydiia</taxon>
        <taxon>Parachlamydiales</taxon>
        <taxon>Candidatus Parilichlamydiaceae</taxon>
        <taxon>Candidatus Similichlamydia</taxon>
    </lineage>
</organism>
<accession>A0A369KHQ0</accession>
<keyword evidence="2" id="KW-0813">Transport</keyword>
<gene>
    <name evidence="4" type="ORF">HAT2_00579</name>
</gene>
<dbReference type="GO" id="GO:0030001">
    <property type="term" value="P:metal ion transport"/>
    <property type="evidence" value="ECO:0007669"/>
    <property type="project" value="InterPro"/>
</dbReference>
<reference evidence="4 5" key="1">
    <citation type="submission" date="2018-07" db="EMBL/GenBank/DDBJ databases">
        <title>Comparative genomics of the Candidatus Parilichlamydiaceae reveals evidence of convergent evolution and genome reduction in the phylum Chlamydiae.</title>
        <authorList>
            <person name="Taylor-Brown A."/>
            <person name="Polkinghorne A."/>
        </authorList>
    </citation>
    <scope>NUCLEOTIDE SEQUENCE [LARGE SCALE GENOMIC DNA]</scope>
    <source>
        <strain evidence="4 5">Hat2</strain>
    </source>
</reference>
<keyword evidence="5" id="KW-1185">Reference proteome</keyword>
<dbReference type="GO" id="GO:0046872">
    <property type="term" value="F:metal ion binding"/>
    <property type="evidence" value="ECO:0007669"/>
    <property type="project" value="InterPro"/>
</dbReference>
<dbReference type="InterPro" id="IPR050492">
    <property type="entry name" value="Bact_metal-bind_prot9"/>
</dbReference>
<evidence type="ECO:0000256" key="3">
    <source>
        <dbReference type="ARBA" id="ARBA00022729"/>
    </source>
</evidence>
<comment type="similarity">
    <text evidence="1">Belongs to the bacterial solute-binding protein 9 family.</text>
</comment>
<dbReference type="PANTHER" id="PTHR42953:SF3">
    <property type="entry name" value="HIGH-AFFINITY ZINC UPTAKE SYSTEM PROTEIN ZNUA"/>
    <property type="match status" value="1"/>
</dbReference>
<dbReference type="AlphaFoldDB" id="A0A369KHQ0"/>
<evidence type="ECO:0000313" key="5">
    <source>
        <dbReference type="Proteomes" id="UP000253816"/>
    </source>
</evidence>
<comment type="caution">
    <text evidence="4">The sequence shown here is derived from an EMBL/GenBank/DDBJ whole genome shotgun (WGS) entry which is preliminary data.</text>
</comment>
<evidence type="ECO:0000256" key="2">
    <source>
        <dbReference type="ARBA" id="ARBA00022448"/>
    </source>
</evidence>
<dbReference type="Proteomes" id="UP000253816">
    <property type="component" value="Unassembled WGS sequence"/>
</dbReference>
<dbReference type="PANTHER" id="PTHR42953">
    <property type="entry name" value="HIGH-AFFINITY ZINC UPTAKE SYSTEM PROTEIN ZNUA-RELATED"/>
    <property type="match status" value="1"/>
</dbReference>
<evidence type="ECO:0000256" key="1">
    <source>
        <dbReference type="ARBA" id="ARBA00011028"/>
    </source>
</evidence>
<proteinExistence type="inferred from homology"/>
<protein>
    <submittedName>
        <fullName evidence="4">Zinc ABC transporter, periplasmic-binding protein ZnuA</fullName>
    </submittedName>
</protein>
<dbReference type="Pfam" id="PF01297">
    <property type="entry name" value="ZnuA"/>
    <property type="match status" value="1"/>
</dbReference>
<dbReference type="SUPFAM" id="SSF53807">
    <property type="entry name" value="Helical backbone' metal receptor"/>
    <property type="match status" value="1"/>
</dbReference>
<evidence type="ECO:0000313" key="4">
    <source>
        <dbReference type="EMBL" id="RDB31323.1"/>
    </source>
</evidence>